<evidence type="ECO:0000313" key="5">
    <source>
        <dbReference type="Proteomes" id="UP001465755"/>
    </source>
</evidence>
<organism evidence="4 5">
    <name type="scientific">Symbiochloris irregularis</name>
    <dbReference type="NCBI Taxonomy" id="706552"/>
    <lineage>
        <taxon>Eukaryota</taxon>
        <taxon>Viridiplantae</taxon>
        <taxon>Chlorophyta</taxon>
        <taxon>core chlorophytes</taxon>
        <taxon>Trebouxiophyceae</taxon>
        <taxon>Trebouxiales</taxon>
        <taxon>Trebouxiaceae</taxon>
        <taxon>Symbiochloris</taxon>
    </lineage>
</organism>
<keyword evidence="2" id="KW-0812">Transmembrane</keyword>
<comment type="caution">
    <text evidence="4">The sequence shown here is derived from an EMBL/GenBank/DDBJ whole genome shotgun (WGS) entry which is preliminary data.</text>
</comment>
<gene>
    <name evidence="4" type="ORF">WJX73_010481</name>
</gene>
<keyword evidence="5" id="KW-1185">Reference proteome</keyword>
<evidence type="ECO:0000256" key="2">
    <source>
        <dbReference type="SAM" id="Phobius"/>
    </source>
</evidence>
<dbReference type="Gene3D" id="3.50.50.60">
    <property type="entry name" value="FAD/NAD(P)-binding domain"/>
    <property type="match status" value="2"/>
</dbReference>
<protein>
    <recommendedName>
        <fullName evidence="3">FAD-binding domain-containing protein</fullName>
    </recommendedName>
</protein>
<reference evidence="4 5" key="1">
    <citation type="journal article" date="2024" name="Nat. Commun.">
        <title>Phylogenomics reveals the evolutionary origins of lichenization in chlorophyte algae.</title>
        <authorList>
            <person name="Puginier C."/>
            <person name="Libourel C."/>
            <person name="Otte J."/>
            <person name="Skaloud P."/>
            <person name="Haon M."/>
            <person name="Grisel S."/>
            <person name="Petersen M."/>
            <person name="Berrin J.G."/>
            <person name="Delaux P.M."/>
            <person name="Dal Grande F."/>
            <person name="Keller J."/>
        </authorList>
    </citation>
    <scope>NUCLEOTIDE SEQUENCE [LARGE SCALE GENOMIC DNA]</scope>
    <source>
        <strain evidence="4 5">SAG 2036</strain>
    </source>
</reference>
<dbReference type="PANTHER" id="PTHR46028:SF7">
    <property type="entry name" value="KYNURENINE 3-MONOOXYGENASE-RELATED"/>
    <property type="match status" value="1"/>
</dbReference>
<feature type="transmembrane region" description="Helical" evidence="2">
    <location>
        <begin position="361"/>
        <end position="383"/>
    </location>
</feature>
<dbReference type="PANTHER" id="PTHR46028">
    <property type="entry name" value="KYNURENINE 3-MONOOXYGENASE"/>
    <property type="match status" value="1"/>
</dbReference>
<dbReference type="GO" id="GO:0004502">
    <property type="term" value="F:kynurenine 3-monooxygenase activity"/>
    <property type="evidence" value="ECO:0007669"/>
    <property type="project" value="TreeGrafter"/>
</dbReference>
<dbReference type="GO" id="GO:0071949">
    <property type="term" value="F:FAD binding"/>
    <property type="evidence" value="ECO:0007669"/>
    <property type="project" value="InterPro"/>
</dbReference>
<keyword evidence="1" id="KW-0560">Oxidoreductase</keyword>
<sequence>MAEVVIVGAGPAGVMTAVYLAKQDYMVTVLEKREAPTRDTIDQRTVVYGINACGQQVLKQAGVQLSDQTSLRRMSYGTWDFSDGKGNVVRAPETLQPSLMVERSTLAAFMIEEAKRLFPDRISWYICVNGLAPQGGYWDLSSRDHTTVRMVTCWRPPKVTAIVWPNGKGEISGVFFSTKQNLQNMVNDNLAVEEQLIGRLDPTLPRTWIAQIADQLKGAKASCAGASTKCSTIKAPGAVLVGDSAHGVRPTMGLGCNTALQSAQLLAQAVQRCKGDFDAAVDLYERERLPDVHALHALDVTALPRLGGGRGGVFNPWFLLTRWHLALWTGPLGALGGPELRALGQEQMSYRKVWSALQRDGVIAAVCIAASACLLGSLAQAFISRSRLPTTAVR</sequence>
<proteinExistence type="predicted"/>
<evidence type="ECO:0000313" key="4">
    <source>
        <dbReference type="EMBL" id="KAK9799753.1"/>
    </source>
</evidence>
<keyword evidence="2" id="KW-0472">Membrane</keyword>
<dbReference type="Proteomes" id="UP001465755">
    <property type="component" value="Unassembled WGS sequence"/>
</dbReference>
<dbReference type="AlphaFoldDB" id="A0AAW1P0L7"/>
<keyword evidence="1" id="KW-0503">Monooxygenase</keyword>
<dbReference type="SUPFAM" id="SSF51905">
    <property type="entry name" value="FAD/NAD(P)-binding domain"/>
    <property type="match status" value="1"/>
</dbReference>
<dbReference type="Pfam" id="PF01494">
    <property type="entry name" value="FAD_binding_3"/>
    <property type="match status" value="2"/>
</dbReference>
<evidence type="ECO:0000256" key="1">
    <source>
        <dbReference type="ARBA" id="ARBA00023033"/>
    </source>
</evidence>
<keyword evidence="2" id="KW-1133">Transmembrane helix</keyword>
<feature type="domain" description="FAD-binding" evidence="3">
    <location>
        <begin position="238"/>
        <end position="294"/>
    </location>
</feature>
<dbReference type="PRINTS" id="PR00420">
    <property type="entry name" value="RNGMNOXGNASE"/>
</dbReference>
<feature type="domain" description="FAD-binding" evidence="3">
    <location>
        <begin position="2"/>
        <end position="63"/>
    </location>
</feature>
<evidence type="ECO:0000259" key="3">
    <source>
        <dbReference type="Pfam" id="PF01494"/>
    </source>
</evidence>
<dbReference type="EMBL" id="JALJOQ010000088">
    <property type="protein sequence ID" value="KAK9799753.1"/>
    <property type="molecule type" value="Genomic_DNA"/>
</dbReference>
<accession>A0AAW1P0L7</accession>
<name>A0AAW1P0L7_9CHLO</name>
<dbReference type="InterPro" id="IPR036188">
    <property type="entry name" value="FAD/NAD-bd_sf"/>
</dbReference>
<dbReference type="GO" id="GO:0070189">
    <property type="term" value="P:kynurenine metabolic process"/>
    <property type="evidence" value="ECO:0007669"/>
    <property type="project" value="TreeGrafter"/>
</dbReference>
<dbReference type="InterPro" id="IPR002938">
    <property type="entry name" value="FAD-bd"/>
</dbReference>